<keyword evidence="4" id="KW-1185">Reference proteome</keyword>
<comment type="caution">
    <text evidence="3">The sequence shown here is derived from an EMBL/GenBank/DDBJ whole genome shotgun (WGS) entry which is preliminary data.</text>
</comment>
<feature type="domain" description="PARP catalytic" evidence="2">
    <location>
        <begin position="17"/>
        <end position="87"/>
    </location>
</feature>
<dbReference type="SUPFAM" id="SSF56399">
    <property type="entry name" value="ADP-ribosylation"/>
    <property type="match status" value="1"/>
</dbReference>
<proteinExistence type="inferred from homology"/>
<dbReference type="AlphaFoldDB" id="A0AAN9D8V1"/>
<evidence type="ECO:0000313" key="3">
    <source>
        <dbReference type="EMBL" id="KAK7163434.1"/>
    </source>
</evidence>
<dbReference type="GO" id="GO:0003950">
    <property type="term" value="F:NAD+ poly-ADP-ribosyltransferase activity"/>
    <property type="evidence" value="ECO:0007669"/>
    <property type="project" value="InterPro"/>
</dbReference>
<dbReference type="Pfam" id="PF00644">
    <property type="entry name" value="PARP"/>
    <property type="match status" value="1"/>
</dbReference>
<name>A0AAN9D8V1_9TELE</name>
<comment type="similarity">
    <text evidence="1">Belongs to the ARTD/PARP family.</text>
</comment>
<dbReference type="InterPro" id="IPR012317">
    <property type="entry name" value="Poly(ADP-ribose)pol_cat_dom"/>
</dbReference>
<dbReference type="EMBL" id="JAYKXH010000007">
    <property type="protein sequence ID" value="KAK7163434.1"/>
    <property type="molecule type" value="Genomic_DNA"/>
</dbReference>
<reference evidence="3 4" key="1">
    <citation type="submission" date="2024-02" db="EMBL/GenBank/DDBJ databases">
        <title>Chromosome-level genome assembly of the Eurasian Minnow (Phoxinus phoxinus).</title>
        <authorList>
            <person name="Oriowo T.O."/>
            <person name="Martin S."/>
            <person name="Stange M."/>
            <person name="Chrysostomakis Y."/>
            <person name="Brown T."/>
            <person name="Winkler S."/>
            <person name="Kukowka S."/>
            <person name="Myers E.W."/>
            <person name="Bohne A."/>
        </authorList>
    </citation>
    <scope>NUCLEOTIDE SEQUENCE [LARGE SCALE GENOMIC DNA]</scope>
    <source>
        <strain evidence="3">ZFMK-TIS-60720</strain>
        <tissue evidence="3">Whole Organism</tissue>
    </source>
</reference>
<gene>
    <name evidence="3" type="ORF">R3I93_007478</name>
</gene>
<evidence type="ECO:0000256" key="1">
    <source>
        <dbReference type="ARBA" id="ARBA00024347"/>
    </source>
</evidence>
<organism evidence="3 4">
    <name type="scientific">Phoxinus phoxinus</name>
    <name type="common">Eurasian minnow</name>
    <dbReference type="NCBI Taxonomy" id="58324"/>
    <lineage>
        <taxon>Eukaryota</taxon>
        <taxon>Metazoa</taxon>
        <taxon>Chordata</taxon>
        <taxon>Craniata</taxon>
        <taxon>Vertebrata</taxon>
        <taxon>Euteleostomi</taxon>
        <taxon>Actinopterygii</taxon>
        <taxon>Neopterygii</taxon>
        <taxon>Teleostei</taxon>
        <taxon>Ostariophysi</taxon>
        <taxon>Cypriniformes</taxon>
        <taxon>Leuciscidae</taxon>
        <taxon>Phoxininae</taxon>
        <taxon>Phoxinus</taxon>
    </lineage>
</organism>
<evidence type="ECO:0000259" key="2">
    <source>
        <dbReference type="Pfam" id="PF00644"/>
    </source>
</evidence>
<dbReference type="PANTHER" id="PTHR36542">
    <property type="entry name" value="GIG2-LIKE PROTEIN DRED-RELATED"/>
    <property type="match status" value="1"/>
</dbReference>
<dbReference type="Proteomes" id="UP001364617">
    <property type="component" value="Unassembled WGS sequence"/>
</dbReference>
<sequence length="135" mass="15020">MGDNGSGIQRYPGRRTYIMYHGTTMANAQKIRSEGFRPSSDGMLGYGVYLSRSQEKASRYPGNAGEEQLAILKLSVRVGKVKKIDCQGHSLQKTWHQHGYDTAWVPPDCGMVPSGLEEDCIYDPSRITVLQIIPN</sequence>
<accession>A0AAN9D8V1</accession>
<dbReference type="GO" id="GO:0005737">
    <property type="term" value="C:cytoplasm"/>
    <property type="evidence" value="ECO:0007669"/>
    <property type="project" value="TreeGrafter"/>
</dbReference>
<evidence type="ECO:0000313" key="4">
    <source>
        <dbReference type="Proteomes" id="UP001364617"/>
    </source>
</evidence>
<protein>
    <recommendedName>
        <fullName evidence="2">PARP catalytic domain-containing protein</fullName>
    </recommendedName>
</protein>
<dbReference type="PANTHER" id="PTHR36542:SF2">
    <property type="entry name" value="GIG2-LIKE PROTEIN DRED-RELATED"/>
    <property type="match status" value="1"/>
</dbReference>
<dbReference type="Gene3D" id="3.90.175.10">
    <property type="entry name" value="Diphtheria Toxin, domain 1"/>
    <property type="match status" value="1"/>
</dbReference>